<dbReference type="EMBL" id="JASKHM010000020">
    <property type="protein sequence ID" value="MEQ4486334.1"/>
    <property type="molecule type" value="Genomic_DNA"/>
</dbReference>
<dbReference type="PIRSF" id="PIRSF010372">
    <property type="entry name" value="PaiB"/>
    <property type="match status" value="1"/>
</dbReference>
<evidence type="ECO:0000313" key="2">
    <source>
        <dbReference type="EMBL" id="MEQ4486334.1"/>
    </source>
</evidence>
<dbReference type="Gene3D" id="2.30.110.10">
    <property type="entry name" value="Electron Transport, Fmn-binding Protein, Chain A"/>
    <property type="match status" value="1"/>
</dbReference>
<reference evidence="2 3" key="1">
    <citation type="journal article" date="2023" name="Genome Announc.">
        <title>Pan-Genome Analyses of the Genus Cohnella and Proposal of the Novel Species Cohnella silvisoli sp. nov., Isolated from Forest Soil.</title>
        <authorList>
            <person name="Wang C."/>
            <person name="Mao L."/>
            <person name="Bao G."/>
            <person name="Zhu H."/>
        </authorList>
    </citation>
    <scope>NUCLEOTIDE SEQUENCE [LARGE SCALE GENOMIC DNA]</scope>
    <source>
        <strain evidence="2 3">NL03-T5-1</strain>
    </source>
</reference>
<keyword evidence="1" id="KW-0175">Coiled coil</keyword>
<organism evidence="2 3">
    <name type="scientific">Cohnella silvisoli</name>
    <dbReference type="NCBI Taxonomy" id="2873699"/>
    <lineage>
        <taxon>Bacteria</taxon>
        <taxon>Bacillati</taxon>
        <taxon>Bacillota</taxon>
        <taxon>Bacilli</taxon>
        <taxon>Bacillales</taxon>
        <taxon>Paenibacillaceae</taxon>
        <taxon>Cohnella</taxon>
    </lineage>
</organism>
<gene>
    <name evidence="2" type="ORF">QJS35_28520</name>
</gene>
<keyword evidence="3" id="KW-1185">Reference proteome</keyword>
<dbReference type="PANTHER" id="PTHR35802:SF1">
    <property type="entry name" value="PROTEASE SYNTHASE AND SPORULATION PROTEIN PAI 2"/>
    <property type="match status" value="1"/>
</dbReference>
<dbReference type="PANTHER" id="PTHR35802">
    <property type="entry name" value="PROTEASE SYNTHASE AND SPORULATION PROTEIN PAI 2"/>
    <property type="match status" value="1"/>
</dbReference>
<dbReference type="Proteomes" id="UP001493487">
    <property type="component" value="Unassembled WGS sequence"/>
</dbReference>
<evidence type="ECO:0000313" key="3">
    <source>
        <dbReference type="Proteomes" id="UP001493487"/>
    </source>
</evidence>
<comment type="caution">
    <text evidence="2">The sequence shown here is derived from an EMBL/GenBank/DDBJ whole genome shotgun (WGS) entry which is preliminary data.</text>
</comment>
<sequence>MYVPKQFKVEDSDKLISFIKSNSFGILFSTKDGIPVATHIPFVYDEKSHRLAGHLAKQNPQAAKSEPQQALVVFPGPHAYISPTWYEEKNSVPTWNYVAVHVYGEMKIIQNREEAEQILKDSITFFESNQQELWTTDLTDSYNHALLDHIVPFEITIDRMEGAWKLNQHHSEEKQRKTIEQLLSKNDENSQQIARLMEENNLYAKED</sequence>
<dbReference type="SUPFAM" id="SSF50475">
    <property type="entry name" value="FMN-binding split barrel"/>
    <property type="match status" value="1"/>
</dbReference>
<accession>A0ABV1L1U5</accession>
<dbReference type="InterPro" id="IPR007396">
    <property type="entry name" value="TR_PAI2-type"/>
</dbReference>
<feature type="coiled-coil region" evidence="1">
    <location>
        <begin position="179"/>
        <end position="206"/>
    </location>
</feature>
<evidence type="ECO:0000256" key="1">
    <source>
        <dbReference type="SAM" id="Coils"/>
    </source>
</evidence>
<name>A0ABV1L1U5_9BACL</name>
<dbReference type="Pfam" id="PF04299">
    <property type="entry name" value="FMN_bind_2"/>
    <property type="match status" value="1"/>
</dbReference>
<dbReference type="RefSeq" id="WP_232190194.1">
    <property type="nucleotide sequence ID" value="NZ_JAIOAP010000029.1"/>
</dbReference>
<proteinExistence type="predicted"/>
<protein>
    <submittedName>
        <fullName evidence="2">FMN-binding negative transcriptional regulator</fullName>
    </submittedName>
</protein>
<dbReference type="InterPro" id="IPR012349">
    <property type="entry name" value="Split_barrel_FMN-bd"/>
</dbReference>